<dbReference type="Proteomes" id="UP001056120">
    <property type="component" value="Linkage Group LG08"/>
</dbReference>
<reference evidence="1 2" key="2">
    <citation type="journal article" date="2022" name="Mol. Ecol. Resour.">
        <title>The genomes of chicory, endive, great burdock and yacon provide insights into Asteraceae paleo-polyploidization history and plant inulin production.</title>
        <authorList>
            <person name="Fan W."/>
            <person name="Wang S."/>
            <person name="Wang H."/>
            <person name="Wang A."/>
            <person name="Jiang F."/>
            <person name="Liu H."/>
            <person name="Zhao H."/>
            <person name="Xu D."/>
            <person name="Zhang Y."/>
        </authorList>
    </citation>
    <scope>NUCLEOTIDE SEQUENCE [LARGE SCALE GENOMIC DNA]</scope>
    <source>
        <strain evidence="2">cv. Yunnan</strain>
        <tissue evidence="1">Leaves</tissue>
    </source>
</reference>
<gene>
    <name evidence="1" type="ORF">L1987_24741</name>
</gene>
<evidence type="ECO:0000313" key="1">
    <source>
        <dbReference type="EMBL" id="KAI3808780.1"/>
    </source>
</evidence>
<reference evidence="2" key="1">
    <citation type="journal article" date="2022" name="Mol. Ecol. Resour.">
        <title>The genomes of chicory, endive, great burdock and yacon provide insights into Asteraceae palaeo-polyploidization history and plant inulin production.</title>
        <authorList>
            <person name="Fan W."/>
            <person name="Wang S."/>
            <person name="Wang H."/>
            <person name="Wang A."/>
            <person name="Jiang F."/>
            <person name="Liu H."/>
            <person name="Zhao H."/>
            <person name="Xu D."/>
            <person name="Zhang Y."/>
        </authorList>
    </citation>
    <scope>NUCLEOTIDE SEQUENCE [LARGE SCALE GENOMIC DNA]</scope>
    <source>
        <strain evidence="2">cv. Yunnan</strain>
    </source>
</reference>
<organism evidence="1 2">
    <name type="scientific">Smallanthus sonchifolius</name>
    <dbReference type="NCBI Taxonomy" id="185202"/>
    <lineage>
        <taxon>Eukaryota</taxon>
        <taxon>Viridiplantae</taxon>
        <taxon>Streptophyta</taxon>
        <taxon>Embryophyta</taxon>
        <taxon>Tracheophyta</taxon>
        <taxon>Spermatophyta</taxon>
        <taxon>Magnoliopsida</taxon>
        <taxon>eudicotyledons</taxon>
        <taxon>Gunneridae</taxon>
        <taxon>Pentapetalae</taxon>
        <taxon>asterids</taxon>
        <taxon>campanulids</taxon>
        <taxon>Asterales</taxon>
        <taxon>Asteraceae</taxon>
        <taxon>Asteroideae</taxon>
        <taxon>Heliantheae alliance</taxon>
        <taxon>Millerieae</taxon>
        <taxon>Smallanthus</taxon>
    </lineage>
</organism>
<name>A0ACB9IMR1_9ASTR</name>
<comment type="caution">
    <text evidence="1">The sequence shown here is derived from an EMBL/GenBank/DDBJ whole genome shotgun (WGS) entry which is preliminary data.</text>
</comment>
<proteinExistence type="predicted"/>
<protein>
    <submittedName>
        <fullName evidence="1">Uncharacterized protein</fullName>
    </submittedName>
</protein>
<dbReference type="EMBL" id="CM042025">
    <property type="protein sequence ID" value="KAI3808780.1"/>
    <property type="molecule type" value="Genomic_DNA"/>
</dbReference>
<accession>A0ACB9IMR1</accession>
<sequence>MEIDDYYNLTSFIPSKPYPVPTTYLTVTRKSPGDVKDFPIEEDAIREAKSLNSIRAALENLEDQLELFHTMQIQQRAEKDAAIARLEQSQVVLALRLAGHHGKKYKVIEEARAFVGQLQNHVKRVQPNNGYTPAESCNVGKRSNILIKVIISSFNFAKKSLKVDHLGGVLGNATLFALSMLALLHLHDSDRYISDFQQRHQVSNKLNKNVTKVYVPEGGSSNGLDVLSAGGSKLECC</sequence>
<keyword evidence="2" id="KW-1185">Reference proteome</keyword>
<evidence type="ECO:0000313" key="2">
    <source>
        <dbReference type="Proteomes" id="UP001056120"/>
    </source>
</evidence>